<organism evidence="1 2">
    <name type="scientific">Actinoalloteichus caeruleus DSM 43889</name>
    <dbReference type="NCBI Taxonomy" id="1120930"/>
    <lineage>
        <taxon>Bacteria</taxon>
        <taxon>Bacillati</taxon>
        <taxon>Actinomycetota</taxon>
        <taxon>Actinomycetes</taxon>
        <taxon>Pseudonocardiales</taxon>
        <taxon>Pseudonocardiaceae</taxon>
        <taxon>Actinoalloteichus</taxon>
        <taxon>Actinoalloteichus cyanogriseus</taxon>
    </lineage>
</organism>
<accession>A0ABT1JBN0</accession>
<dbReference type="Proteomes" id="UP000791080">
    <property type="component" value="Unassembled WGS sequence"/>
</dbReference>
<comment type="caution">
    <text evidence="1">The sequence shown here is derived from an EMBL/GenBank/DDBJ whole genome shotgun (WGS) entry which is preliminary data.</text>
</comment>
<reference evidence="1 2" key="1">
    <citation type="submission" date="2022-06" db="EMBL/GenBank/DDBJ databases">
        <title>Genomic Encyclopedia of Type Strains, Phase I: the one thousand microbial genomes (KMG-I) project.</title>
        <authorList>
            <person name="Kyrpides N."/>
        </authorList>
    </citation>
    <scope>NUCLEOTIDE SEQUENCE [LARGE SCALE GENOMIC DNA]</scope>
    <source>
        <strain evidence="1 2">DSM 43889</strain>
    </source>
</reference>
<keyword evidence="2" id="KW-1185">Reference proteome</keyword>
<proteinExistence type="predicted"/>
<evidence type="ECO:0000313" key="1">
    <source>
        <dbReference type="EMBL" id="MCP2329905.1"/>
    </source>
</evidence>
<gene>
    <name evidence="1" type="ORF">G443_000175</name>
</gene>
<sequence>MVVVPLVLAVVTEQYASWLALRQAGEQEVAAQRAVEEAEEQAESARPPLAVEVRQLGPDDWSWAFEDALDADELAQAGELLSRKVGGTPEESGDADEAMRRLGGLRLDEAKVDGDWVPVSKHHITLVGQRRDPVLVRGLEVRVVDRAEPPAGTLLATVGQGANDVHPVLVDLDSSDLRLHTVHPAPGTPPDLRPLAPYLDRYTLDLAEHEQHGFELFVVSRTCWCRWELVIEAVVDDQEETVVVRSDGTTSGAPFETIPWDVDWSYGPVVDGVRRGGAFHGYDMRNWTPF</sequence>
<evidence type="ECO:0008006" key="3">
    <source>
        <dbReference type="Google" id="ProtNLM"/>
    </source>
</evidence>
<evidence type="ECO:0000313" key="2">
    <source>
        <dbReference type="Proteomes" id="UP000791080"/>
    </source>
</evidence>
<dbReference type="EMBL" id="AUBJ02000001">
    <property type="protein sequence ID" value="MCP2329905.1"/>
    <property type="molecule type" value="Genomic_DNA"/>
</dbReference>
<name>A0ABT1JBN0_ACTCY</name>
<protein>
    <recommendedName>
        <fullName evidence="3">TadE-like protein</fullName>
    </recommendedName>
</protein>